<organism evidence="1 2">
    <name type="scientific">Tanacetum coccineum</name>
    <dbReference type="NCBI Taxonomy" id="301880"/>
    <lineage>
        <taxon>Eukaryota</taxon>
        <taxon>Viridiplantae</taxon>
        <taxon>Streptophyta</taxon>
        <taxon>Embryophyta</taxon>
        <taxon>Tracheophyta</taxon>
        <taxon>Spermatophyta</taxon>
        <taxon>Magnoliopsida</taxon>
        <taxon>eudicotyledons</taxon>
        <taxon>Gunneridae</taxon>
        <taxon>Pentapetalae</taxon>
        <taxon>asterids</taxon>
        <taxon>campanulids</taxon>
        <taxon>Asterales</taxon>
        <taxon>Asteraceae</taxon>
        <taxon>Asteroideae</taxon>
        <taxon>Anthemideae</taxon>
        <taxon>Anthemidinae</taxon>
        <taxon>Tanacetum</taxon>
    </lineage>
</organism>
<keyword evidence="2" id="KW-1185">Reference proteome</keyword>
<proteinExistence type="predicted"/>
<dbReference type="Proteomes" id="UP001151760">
    <property type="component" value="Unassembled WGS sequence"/>
</dbReference>
<sequence>MQSRLMPTLMRGSSLRQTAAMFVSFFLGFDTVLINGKGLNGDNNMDEVLVHEITSNVNGSFEANKSMQFFEKNLSNKDIVVAIFGVPLSSIEDVDVLTRKIKTGDYDEIKEGMTSNE</sequence>
<name>A0ABQ4Z345_9ASTR</name>
<accession>A0ABQ4Z345</accession>
<gene>
    <name evidence="1" type="ORF">Tco_0751109</name>
</gene>
<reference evidence="1" key="2">
    <citation type="submission" date="2022-01" db="EMBL/GenBank/DDBJ databases">
        <authorList>
            <person name="Yamashiro T."/>
            <person name="Shiraishi A."/>
            <person name="Satake H."/>
            <person name="Nakayama K."/>
        </authorList>
    </citation>
    <scope>NUCLEOTIDE SEQUENCE</scope>
</reference>
<comment type="caution">
    <text evidence="1">The sequence shown here is derived from an EMBL/GenBank/DDBJ whole genome shotgun (WGS) entry which is preliminary data.</text>
</comment>
<evidence type="ECO:0000313" key="2">
    <source>
        <dbReference type="Proteomes" id="UP001151760"/>
    </source>
</evidence>
<dbReference type="EMBL" id="BQNB010010984">
    <property type="protein sequence ID" value="GJS84568.1"/>
    <property type="molecule type" value="Genomic_DNA"/>
</dbReference>
<reference evidence="1" key="1">
    <citation type="journal article" date="2022" name="Int. J. Mol. Sci.">
        <title>Draft Genome of Tanacetum Coccineum: Genomic Comparison of Closely Related Tanacetum-Family Plants.</title>
        <authorList>
            <person name="Yamashiro T."/>
            <person name="Shiraishi A."/>
            <person name="Nakayama K."/>
            <person name="Satake H."/>
        </authorList>
    </citation>
    <scope>NUCLEOTIDE SEQUENCE</scope>
</reference>
<protein>
    <submittedName>
        <fullName evidence="1">Uncharacterized protein</fullName>
    </submittedName>
</protein>
<evidence type="ECO:0000313" key="1">
    <source>
        <dbReference type="EMBL" id="GJS84568.1"/>
    </source>
</evidence>